<protein>
    <submittedName>
        <fullName evidence="1">Uncharacterized protein</fullName>
    </submittedName>
</protein>
<organism evidence="1 2">
    <name type="scientific">Streptomyces boncukensis</name>
    <dbReference type="NCBI Taxonomy" id="2711219"/>
    <lineage>
        <taxon>Bacteria</taxon>
        <taxon>Bacillati</taxon>
        <taxon>Actinomycetota</taxon>
        <taxon>Actinomycetes</taxon>
        <taxon>Kitasatosporales</taxon>
        <taxon>Streptomycetaceae</taxon>
        <taxon>Streptomyces</taxon>
    </lineage>
</organism>
<dbReference type="RefSeq" id="WP_165301181.1">
    <property type="nucleotide sequence ID" value="NZ_JAAKZZ010000318.1"/>
</dbReference>
<evidence type="ECO:0000313" key="1">
    <source>
        <dbReference type="EMBL" id="NGO71550.1"/>
    </source>
</evidence>
<gene>
    <name evidence="1" type="ORF">G5C65_25010</name>
</gene>
<accession>A0A6G4X3U1</accession>
<evidence type="ECO:0000313" key="2">
    <source>
        <dbReference type="Proteomes" id="UP000477722"/>
    </source>
</evidence>
<name>A0A6G4X3U1_9ACTN</name>
<keyword evidence="2" id="KW-1185">Reference proteome</keyword>
<reference evidence="1 2" key="1">
    <citation type="submission" date="2020-02" db="EMBL/GenBank/DDBJ databases">
        <title>Whole-genome analyses of novel actinobacteria.</title>
        <authorList>
            <person name="Sahin N."/>
            <person name="Tatar D."/>
        </authorList>
    </citation>
    <scope>NUCLEOTIDE SEQUENCE [LARGE SCALE GENOMIC DNA]</scope>
    <source>
        <strain evidence="1 2">SB3404</strain>
    </source>
</reference>
<comment type="caution">
    <text evidence="1">The sequence shown here is derived from an EMBL/GenBank/DDBJ whole genome shotgun (WGS) entry which is preliminary data.</text>
</comment>
<dbReference type="Proteomes" id="UP000477722">
    <property type="component" value="Unassembled WGS sequence"/>
</dbReference>
<sequence length="59" mass="6922">MLSRLEITQADRRLGWHPTTRLVGGRLFVRDEREVPEEIQGLAEDEVADAMDGNFRRRR</sequence>
<dbReference type="AlphaFoldDB" id="A0A6G4X3U1"/>
<proteinExistence type="predicted"/>
<dbReference type="EMBL" id="JAAKZZ010000318">
    <property type="protein sequence ID" value="NGO71550.1"/>
    <property type="molecule type" value="Genomic_DNA"/>
</dbReference>